<keyword evidence="2" id="KW-0812">Transmembrane</keyword>
<keyword evidence="2" id="KW-0472">Membrane</keyword>
<evidence type="ECO:0000313" key="3">
    <source>
        <dbReference type="EMBL" id="REH52089.1"/>
    </source>
</evidence>
<evidence type="ECO:0000256" key="2">
    <source>
        <dbReference type="SAM" id="Phobius"/>
    </source>
</evidence>
<feature type="compositionally biased region" description="Acidic residues" evidence="1">
    <location>
        <begin position="139"/>
        <end position="149"/>
    </location>
</feature>
<feature type="compositionally biased region" description="Low complexity" evidence="1">
    <location>
        <begin position="75"/>
        <end position="85"/>
    </location>
</feature>
<evidence type="ECO:0000256" key="1">
    <source>
        <dbReference type="SAM" id="MobiDB-lite"/>
    </source>
</evidence>
<dbReference type="AlphaFoldDB" id="A0A3E0I043"/>
<organism evidence="3 4">
    <name type="scientific">Kutzneria buriramensis</name>
    <dbReference type="NCBI Taxonomy" id="1045776"/>
    <lineage>
        <taxon>Bacteria</taxon>
        <taxon>Bacillati</taxon>
        <taxon>Actinomycetota</taxon>
        <taxon>Actinomycetes</taxon>
        <taxon>Pseudonocardiales</taxon>
        <taxon>Pseudonocardiaceae</taxon>
        <taxon>Kutzneria</taxon>
    </lineage>
</organism>
<dbReference type="RefSeq" id="WP_342775586.1">
    <property type="nucleotide sequence ID" value="NZ_CP144375.1"/>
</dbReference>
<dbReference type="Proteomes" id="UP000256269">
    <property type="component" value="Unassembled WGS sequence"/>
</dbReference>
<feature type="transmembrane region" description="Helical" evidence="2">
    <location>
        <begin position="47"/>
        <end position="67"/>
    </location>
</feature>
<protein>
    <submittedName>
        <fullName evidence="3">Uncharacterized protein</fullName>
    </submittedName>
</protein>
<gene>
    <name evidence="3" type="ORF">BCF44_103539</name>
</gene>
<accession>A0A3E0I043</accession>
<sequence length="219" mass="22749">MSSNNAASSSDAGRSSVDRSGLLYVVLLCVLAAFALLVVALVSTETYWAWGSVALSVAGAVVLLLDWQRRRRAGARPSAGDAAAAEPTTVGGEDDDADAGPQDEDEGGPGESQATGDLDRPATGGVRIGTNRDDQQEPAGDEPAEEDTDAADALVVSELSDEVLVLDERPRYHLAGCAWVGDRPTIPLPVDEARQLGFTPCARCTPDAKLAAMARSAKD</sequence>
<reference evidence="3 4" key="1">
    <citation type="submission" date="2018-08" db="EMBL/GenBank/DDBJ databases">
        <title>Genomic Encyclopedia of Archaeal and Bacterial Type Strains, Phase II (KMG-II): from individual species to whole genera.</title>
        <authorList>
            <person name="Goeker M."/>
        </authorList>
    </citation>
    <scope>NUCLEOTIDE SEQUENCE [LARGE SCALE GENOMIC DNA]</scope>
    <source>
        <strain evidence="3 4">DSM 45791</strain>
    </source>
</reference>
<name>A0A3E0I043_9PSEU</name>
<feature type="region of interest" description="Disordered" evidence="1">
    <location>
        <begin position="75"/>
        <end position="149"/>
    </location>
</feature>
<feature type="compositionally biased region" description="Acidic residues" evidence="1">
    <location>
        <begin position="92"/>
        <end position="108"/>
    </location>
</feature>
<dbReference type="EMBL" id="QUNO01000003">
    <property type="protein sequence ID" value="REH52089.1"/>
    <property type="molecule type" value="Genomic_DNA"/>
</dbReference>
<evidence type="ECO:0000313" key="4">
    <source>
        <dbReference type="Proteomes" id="UP000256269"/>
    </source>
</evidence>
<feature type="transmembrane region" description="Helical" evidence="2">
    <location>
        <begin position="21"/>
        <end position="41"/>
    </location>
</feature>
<keyword evidence="2" id="KW-1133">Transmembrane helix</keyword>
<proteinExistence type="predicted"/>
<keyword evidence="4" id="KW-1185">Reference proteome</keyword>
<comment type="caution">
    <text evidence="3">The sequence shown here is derived from an EMBL/GenBank/DDBJ whole genome shotgun (WGS) entry which is preliminary data.</text>
</comment>